<dbReference type="PANTHER" id="PTHR24321:SF8">
    <property type="entry name" value="ESTRADIOL 17-BETA-DEHYDROGENASE 8-RELATED"/>
    <property type="match status" value="1"/>
</dbReference>
<reference evidence="4 6" key="2">
    <citation type="submission" date="2019-03" db="EMBL/GenBank/DDBJ databases">
        <title>Genomic Encyclopedia of Type Strains, Phase IV (KMG-IV): sequencing the most valuable type-strain genomes for metagenomic binning, comparative biology and taxonomic classification.</title>
        <authorList>
            <person name="Goeker M."/>
        </authorList>
    </citation>
    <scope>NUCLEOTIDE SEQUENCE [LARGE SCALE GENOMIC DNA]</scope>
    <source>
        <strain evidence="4 6">DSM 15264</strain>
    </source>
</reference>
<evidence type="ECO:0000313" key="6">
    <source>
        <dbReference type="Proteomes" id="UP000294772"/>
    </source>
</evidence>
<dbReference type="AlphaFoldDB" id="A0A2S5SZX5"/>
<dbReference type="CDD" id="cd05233">
    <property type="entry name" value="SDR_c"/>
    <property type="match status" value="1"/>
</dbReference>
<dbReference type="PRINTS" id="PR00081">
    <property type="entry name" value="GDHRDH"/>
</dbReference>
<proteinExistence type="inferred from homology"/>
<dbReference type="InterPro" id="IPR002347">
    <property type="entry name" value="SDR_fam"/>
</dbReference>
<keyword evidence="2" id="KW-0560">Oxidoreductase</keyword>
<keyword evidence="5" id="KW-1185">Reference proteome</keyword>
<dbReference type="InterPro" id="IPR020904">
    <property type="entry name" value="Sc_DH/Rdtase_CS"/>
</dbReference>
<evidence type="ECO:0000256" key="1">
    <source>
        <dbReference type="ARBA" id="ARBA00006484"/>
    </source>
</evidence>
<name>A0A2S5SZX5_9BURK</name>
<protein>
    <submittedName>
        <fullName evidence="4">Meso-butanediol dehydrogenase/(S,S)-butanediol dehydrogenase/diacetyl reductase</fullName>
    </submittedName>
</protein>
<dbReference type="OrthoDB" id="9788235at2"/>
<evidence type="ECO:0000313" key="3">
    <source>
        <dbReference type="EMBL" id="PPE68294.1"/>
    </source>
</evidence>
<organism evidence="3 5">
    <name type="scientific">Caldimonas thermodepolymerans</name>
    <dbReference type="NCBI Taxonomy" id="215580"/>
    <lineage>
        <taxon>Bacteria</taxon>
        <taxon>Pseudomonadati</taxon>
        <taxon>Pseudomonadota</taxon>
        <taxon>Betaproteobacteria</taxon>
        <taxon>Burkholderiales</taxon>
        <taxon>Sphaerotilaceae</taxon>
        <taxon>Caldimonas</taxon>
    </lineage>
</organism>
<dbReference type="PRINTS" id="PR00080">
    <property type="entry name" value="SDRFAMILY"/>
</dbReference>
<evidence type="ECO:0000256" key="2">
    <source>
        <dbReference type="ARBA" id="ARBA00023002"/>
    </source>
</evidence>
<evidence type="ECO:0000313" key="5">
    <source>
        <dbReference type="Proteomes" id="UP000239406"/>
    </source>
</evidence>
<dbReference type="SUPFAM" id="SSF51735">
    <property type="entry name" value="NAD(P)-binding Rossmann-fold domains"/>
    <property type="match status" value="1"/>
</dbReference>
<dbReference type="PROSITE" id="PS00061">
    <property type="entry name" value="ADH_SHORT"/>
    <property type="match status" value="1"/>
</dbReference>
<accession>A0A2S5SZX5</accession>
<sequence>MLNQLQFHGLGAVVTGAAAGLGRATAQTLAGLGAHVFAIDLDAAGLESLARELGEAACTAIAADVTREDEVQRIADQVAGSGVVLKSLVNNVGANFRSPAHELQLADWNKYLGLNLTSAFLVTRALLPRLLAAPRGGTIVNVSSARGLIGSPSTPSYSTTKAGLLGFTRQLAAEYGDRGLRVNAVCPGLVLTERIAARGIGPAEERLRERVLEGRFAEPHEIANAIAFLASDAASYITGVTLPIDGGYAAR</sequence>
<dbReference type="Gene3D" id="3.40.50.720">
    <property type="entry name" value="NAD(P)-binding Rossmann-like Domain"/>
    <property type="match status" value="1"/>
</dbReference>
<comment type="caution">
    <text evidence="3">The sequence shown here is derived from an EMBL/GenBank/DDBJ whole genome shotgun (WGS) entry which is preliminary data.</text>
</comment>
<dbReference type="FunFam" id="3.40.50.720:FF:000084">
    <property type="entry name" value="Short-chain dehydrogenase reductase"/>
    <property type="match status" value="1"/>
</dbReference>
<dbReference type="InterPro" id="IPR036291">
    <property type="entry name" value="NAD(P)-bd_dom_sf"/>
</dbReference>
<dbReference type="PANTHER" id="PTHR24321">
    <property type="entry name" value="DEHYDROGENASES, SHORT CHAIN"/>
    <property type="match status" value="1"/>
</dbReference>
<dbReference type="Proteomes" id="UP000239406">
    <property type="component" value="Unassembled WGS sequence"/>
</dbReference>
<dbReference type="GO" id="GO:0016491">
    <property type="term" value="F:oxidoreductase activity"/>
    <property type="evidence" value="ECO:0007669"/>
    <property type="project" value="UniProtKB-KW"/>
</dbReference>
<reference evidence="3 5" key="1">
    <citation type="submission" date="2018-02" db="EMBL/GenBank/DDBJ databases">
        <title>Reclassifiation of [Polyangium] brachysporum DSM 7029 as Guopingzhaonella breviflexa gen. nov., sp. nov., a member of the family Comamonadaceae.</title>
        <authorList>
            <person name="Tang B."/>
        </authorList>
    </citation>
    <scope>NUCLEOTIDE SEQUENCE [LARGE SCALE GENOMIC DNA]</scope>
    <source>
        <strain evidence="3 5">DSM 15344</strain>
    </source>
</reference>
<dbReference type="Pfam" id="PF13561">
    <property type="entry name" value="adh_short_C2"/>
    <property type="match status" value="1"/>
</dbReference>
<dbReference type="RefSeq" id="WP_104359079.1">
    <property type="nucleotide sequence ID" value="NZ_CALFFA010000029.1"/>
</dbReference>
<comment type="similarity">
    <text evidence="1">Belongs to the short-chain dehydrogenases/reductases (SDR) family.</text>
</comment>
<gene>
    <name evidence="3" type="ORF">C1702_17940</name>
    <name evidence="4" type="ORF">EV676_1043</name>
</gene>
<dbReference type="Proteomes" id="UP000294772">
    <property type="component" value="Unassembled WGS sequence"/>
</dbReference>
<dbReference type="EMBL" id="PSNY01000035">
    <property type="protein sequence ID" value="PPE68294.1"/>
    <property type="molecule type" value="Genomic_DNA"/>
</dbReference>
<evidence type="ECO:0000313" key="4">
    <source>
        <dbReference type="EMBL" id="TCP07448.1"/>
    </source>
</evidence>
<dbReference type="EMBL" id="SLXF01000004">
    <property type="protein sequence ID" value="TCP07448.1"/>
    <property type="molecule type" value="Genomic_DNA"/>
</dbReference>